<dbReference type="PANTHER" id="PTHR45994">
    <property type="entry name" value="FI21225P1"/>
    <property type="match status" value="1"/>
</dbReference>
<keyword evidence="2" id="KW-0963">Cytoplasm</keyword>
<evidence type="ECO:0000313" key="4">
    <source>
        <dbReference type="Proteomes" id="UP000001072"/>
    </source>
</evidence>
<dbReference type="OrthoDB" id="199930at2759"/>
<dbReference type="GO" id="GO:0005737">
    <property type="term" value="C:cytoplasm"/>
    <property type="evidence" value="ECO:0007669"/>
    <property type="project" value="UniProtKB-SubCell"/>
</dbReference>
<reference evidence="4" key="1">
    <citation type="journal article" date="2011" name="Proc. Natl. Acad. Sci. U.S.A.">
        <title>Obligate biotrophy features unraveled by the genomic analysis of rust fungi.</title>
        <authorList>
            <person name="Duplessis S."/>
            <person name="Cuomo C.A."/>
            <person name="Lin Y.-C."/>
            <person name="Aerts A."/>
            <person name="Tisserant E."/>
            <person name="Veneault-Fourrey C."/>
            <person name="Joly D.L."/>
            <person name="Hacquard S."/>
            <person name="Amselem J."/>
            <person name="Cantarel B.L."/>
            <person name="Chiu R."/>
            <person name="Coutinho P.M."/>
            <person name="Feau N."/>
            <person name="Field M."/>
            <person name="Frey P."/>
            <person name="Gelhaye E."/>
            <person name="Goldberg J."/>
            <person name="Grabherr M.G."/>
            <person name="Kodira C.D."/>
            <person name="Kohler A."/>
            <person name="Kuees U."/>
            <person name="Lindquist E.A."/>
            <person name="Lucas S.M."/>
            <person name="Mago R."/>
            <person name="Mauceli E."/>
            <person name="Morin E."/>
            <person name="Murat C."/>
            <person name="Pangilinan J.L."/>
            <person name="Park R."/>
            <person name="Pearson M."/>
            <person name="Quesneville H."/>
            <person name="Rouhier N."/>
            <person name="Sakthikumar S."/>
            <person name="Salamov A.A."/>
            <person name="Schmutz J."/>
            <person name="Selles B."/>
            <person name="Shapiro H."/>
            <person name="Tanguay P."/>
            <person name="Tuskan G.A."/>
            <person name="Henrissat B."/>
            <person name="Van de Peer Y."/>
            <person name="Rouze P."/>
            <person name="Ellis J.G."/>
            <person name="Dodds P.N."/>
            <person name="Schein J.E."/>
            <person name="Zhong S."/>
            <person name="Hamelin R.C."/>
            <person name="Grigoriev I.V."/>
            <person name="Szabo L.J."/>
            <person name="Martin F."/>
        </authorList>
    </citation>
    <scope>NUCLEOTIDE SEQUENCE [LARGE SCALE GENOMIC DNA]</scope>
    <source>
        <strain evidence="4">98AG31 / pathotype 3-4-7</strain>
    </source>
</reference>
<dbReference type="RefSeq" id="XP_007410343.1">
    <property type="nucleotide sequence ID" value="XM_007410281.1"/>
</dbReference>
<dbReference type="SUPFAM" id="SSF48371">
    <property type="entry name" value="ARM repeat"/>
    <property type="match status" value="1"/>
</dbReference>
<dbReference type="EMBL" id="GL883108">
    <property type="protein sequence ID" value="EGG06509.1"/>
    <property type="molecule type" value="Genomic_DNA"/>
</dbReference>
<keyword evidence="4" id="KW-1185">Reference proteome</keyword>
<dbReference type="STRING" id="747676.F4RM85"/>
<sequence length="514" mass="57253">MPTRFAASLALIKLQIASTEKVNERPLVDEDLPTIGKLVRILIDGLSLDCKDSLGFIVEGLALVSEKAFVRQLLISSQDSMLKRFHEAVSQKASSQNQDCQLKVDTSIAYGISTILKNLTSFKELKSEEDQVTEKLRKLATQQNQPKQSKIEEINEDELVTVEDEQVYQWISTLLFKNHLLMELVGELSKSESKEVRRLTGKILFNLIEKQDFRGKLLQDGAGRMVLKITASLTINSNSNSNSMSKEANSQLDPNDLPILQALSKLLITTNPLLIFGPLPTSPLLISTIKPLTTLLLHPSSSLLQIFEALMALTNLSSLDERLALGIASTFGVLEKLEECLMGIRTGENVLVRRAATELVCNLASTEIVLQSFVEEDKSSNEKLNSKGKSRLHLLIALSDSEDLKTSLASSATLSILTEHSLIIRNGLIQDEKLMKSLTRVLSEILKVDGQVLGLQFRGLSLLNNLVLENDELMKNEFNELNEILLDCYGRLENDDQDETKVEMKKLIENILKI</sequence>
<proteinExistence type="predicted"/>
<dbReference type="InParanoid" id="F4RM85"/>
<dbReference type="GO" id="GO:0051879">
    <property type="term" value="F:Hsp90 protein binding"/>
    <property type="evidence" value="ECO:0007669"/>
    <property type="project" value="TreeGrafter"/>
</dbReference>
<evidence type="ECO:0008006" key="5">
    <source>
        <dbReference type="Google" id="ProtNLM"/>
    </source>
</evidence>
<name>F4RM85_MELLP</name>
<dbReference type="Gene3D" id="1.25.10.10">
    <property type="entry name" value="Leucine-rich Repeat Variant"/>
    <property type="match status" value="1"/>
</dbReference>
<dbReference type="AlphaFoldDB" id="F4RM85"/>
<dbReference type="GeneID" id="18933004"/>
<dbReference type="FunCoup" id="F4RM85">
    <property type="interactions" value="272"/>
</dbReference>
<dbReference type="Proteomes" id="UP000001072">
    <property type="component" value="Unassembled WGS sequence"/>
</dbReference>
<dbReference type="HOGENOM" id="CLU_023367_0_0_1"/>
<dbReference type="InterPro" id="IPR011989">
    <property type="entry name" value="ARM-like"/>
</dbReference>
<dbReference type="PANTHER" id="PTHR45994:SF1">
    <property type="entry name" value="FI21225P1"/>
    <property type="match status" value="1"/>
</dbReference>
<organism evidence="4">
    <name type="scientific">Melampsora larici-populina (strain 98AG31 / pathotype 3-4-7)</name>
    <name type="common">Poplar leaf rust fungus</name>
    <dbReference type="NCBI Taxonomy" id="747676"/>
    <lineage>
        <taxon>Eukaryota</taxon>
        <taxon>Fungi</taxon>
        <taxon>Dikarya</taxon>
        <taxon>Basidiomycota</taxon>
        <taxon>Pucciniomycotina</taxon>
        <taxon>Pucciniomycetes</taxon>
        <taxon>Pucciniales</taxon>
        <taxon>Melampsoraceae</taxon>
        <taxon>Melampsora</taxon>
    </lineage>
</organism>
<accession>F4RM85</accession>
<dbReference type="VEuPathDB" id="FungiDB:MELLADRAFT_77814"/>
<gene>
    <name evidence="3" type="ORF">MELLADRAFT_77814</name>
</gene>
<dbReference type="KEGG" id="mlr:MELLADRAFT_77814"/>
<evidence type="ECO:0000256" key="2">
    <source>
        <dbReference type="ARBA" id="ARBA00022490"/>
    </source>
</evidence>
<evidence type="ECO:0000313" key="3">
    <source>
        <dbReference type="EMBL" id="EGG06509.1"/>
    </source>
</evidence>
<protein>
    <recommendedName>
        <fullName evidence="5">UNC-45/Cro1/She4 central domain-containing protein</fullName>
    </recommendedName>
</protein>
<dbReference type="InterPro" id="IPR016024">
    <property type="entry name" value="ARM-type_fold"/>
</dbReference>
<evidence type="ECO:0000256" key="1">
    <source>
        <dbReference type="ARBA" id="ARBA00004496"/>
    </source>
</evidence>
<dbReference type="eggNOG" id="KOG4151">
    <property type="taxonomic scope" value="Eukaryota"/>
</dbReference>
<comment type="subcellular location">
    <subcellularLocation>
        <location evidence="1">Cytoplasm</location>
    </subcellularLocation>
</comment>